<gene>
    <name evidence="6" type="ORF">EAX62_13990</name>
</gene>
<dbReference type="AlphaFoldDB" id="A0A3M0GLY1"/>
<dbReference type="EMBL" id="REFW01000004">
    <property type="protein sequence ID" value="RMB58306.1"/>
    <property type="molecule type" value="Genomic_DNA"/>
</dbReference>
<evidence type="ECO:0000313" key="7">
    <source>
        <dbReference type="Proteomes" id="UP000275256"/>
    </source>
</evidence>
<dbReference type="InterPro" id="IPR007343">
    <property type="entry name" value="Uncharacterised_pept_Zn_put"/>
</dbReference>
<dbReference type="Proteomes" id="UP000275256">
    <property type="component" value="Unassembled WGS sequence"/>
</dbReference>
<dbReference type="PANTHER" id="PTHR30168:SF0">
    <property type="entry name" value="INNER MEMBRANE PROTEIN"/>
    <property type="match status" value="1"/>
</dbReference>
<evidence type="ECO:0000256" key="2">
    <source>
        <dbReference type="ARBA" id="ARBA00022692"/>
    </source>
</evidence>
<sequence length="311" mass="34014">MIGLLVFLLVVAMAAAGVVVTRWQNNETYGFDEATPSVVTTPTVAPLPGGAAAEPEPPASSAQGVVDPATGEWLLPEWSWDVLPVLAPGQEEAWQTMQSPRLAAMAPPSIAGCDMPHTIDDDASYQEAVTRQWECVHEAWTPVFERLGWSTVEPPLRFFTGIGSTSACGYAEAPAFYCPDGGGMAFFGGDDRDLAMYWDLTVNESVHHEYAHHIQNLAGIIDAMEGVDPTDDLDRRLELQATCLSASMTFHNDAVGFDQSRWDDWQYSLHESVLDDEHGSRESLLYWGTRGLYADTVGDCNTWSVDPARVN</sequence>
<proteinExistence type="predicted"/>
<feature type="region of interest" description="Disordered" evidence="5">
    <location>
        <begin position="45"/>
        <end position="64"/>
    </location>
</feature>
<dbReference type="PANTHER" id="PTHR30168">
    <property type="entry name" value="PUTATIVE MEMBRANE PROTEIN YPFJ"/>
    <property type="match status" value="1"/>
</dbReference>
<protein>
    <recommendedName>
        <fullName evidence="8">Neutral zinc metallopeptidase</fullName>
    </recommendedName>
</protein>
<comment type="subcellular location">
    <subcellularLocation>
        <location evidence="1">Membrane</location>
        <topology evidence="1">Single-pass membrane protein</topology>
    </subcellularLocation>
</comment>
<evidence type="ECO:0000256" key="1">
    <source>
        <dbReference type="ARBA" id="ARBA00004167"/>
    </source>
</evidence>
<name>A0A3M0GLY1_9ACTN</name>
<evidence type="ECO:0000256" key="5">
    <source>
        <dbReference type="SAM" id="MobiDB-lite"/>
    </source>
</evidence>
<keyword evidence="7" id="KW-1185">Reference proteome</keyword>
<evidence type="ECO:0000256" key="3">
    <source>
        <dbReference type="ARBA" id="ARBA00022989"/>
    </source>
</evidence>
<evidence type="ECO:0000313" key="6">
    <source>
        <dbReference type="EMBL" id="RMB58306.1"/>
    </source>
</evidence>
<keyword evidence="2" id="KW-0812">Transmembrane</keyword>
<keyword evidence="3" id="KW-1133">Transmembrane helix</keyword>
<dbReference type="GO" id="GO:0016020">
    <property type="term" value="C:membrane"/>
    <property type="evidence" value="ECO:0007669"/>
    <property type="project" value="UniProtKB-SubCell"/>
</dbReference>
<evidence type="ECO:0000256" key="4">
    <source>
        <dbReference type="ARBA" id="ARBA00023136"/>
    </source>
</evidence>
<organism evidence="6 7">
    <name type="scientific">Tessaracoccus antarcticus</name>
    <dbReference type="NCBI Taxonomy" id="2479848"/>
    <lineage>
        <taxon>Bacteria</taxon>
        <taxon>Bacillati</taxon>
        <taxon>Actinomycetota</taxon>
        <taxon>Actinomycetes</taxon>
        <taxon>Propionibacteriales</taxon>
        <taxon>Propionibacteriaceae</taxon>
        <taxon>Tessaracoccus</taxon>
    </lineage>
</organism>
<feature type="compositionally biased region" description="Low complexity" evidence="5">
    <location>
        <begin position="45"/>
        <end position="62"/>
    </location>
</feature>
<evidence type="ECO:0008006" key="8">
    <source>
        <dbReference type="Google" id="ProtNLM"/>
    </source>
</evidence>
<reference evidence="6 7" key="1">
    <citation type="submission" date="2018-10" db="EMBL/GenBank/DDBJ databases">
        <title>Tessaracoccus antarcticuss sp. nov., isolated from sediment.</title>
        <authorList>
            <person name="Zhou L.Y."/>
            <person name="Du Z.J."/>
        </authorList>
    </citation>
    <scope>NUCLEOTIDE SEQUENCE [LARGE SCALE GENOMIC DNA]</scope>
    <source>
        <strain evidence="6 7">JDX10</strain>
    </source>
</reference>
<keyword evidence="4" id="KW-0472">Membrane</keyword>
<comment type="caution">
    <text evidence="6">The sequence shown here is derived from an EMBL/GenBank/DDBJ whole genome shotgun (WGS) entry which is preliminary data.</text>
</comment>
<accession>A0A3M0GLY1</accession>
<dbReference type="Pfam" id="PF04228">
    <property type="entry name" value="Zn_peptidase"/>
    <property type="match status" value="1"/>
</dbReference>